<dbReference type="InterPro" id="IPR050662">
    <property type="entry name" value="Sec-metab_biosynth-thioest"/>
</dbReference>
<dbReference type="SMART" id="SM00849">
    <property type="entry name" value="Lactamase_B"/>
    <property type="match status" value="1"/>
</dbReference>
<accession>A0A385YRY3</accession>
<protein>
    <submittedName>
        <fullName evidence="2">MBL fold metallo-hydrolase</fullName>
    </submittedName>
</protein>
<feature type="domain" description="Metallo-beta-lactamase" evidence="1">
    <location>
        <begin position="15"/>
        <end position="227"/>
    </location>
</feature>
<dbReference type="RefSeq" id="WP_119883249.1">
    <property type="nucleotide sequence ID" value="NZ_CP032418.1"/>
</dbReference>
<dbReference type="SUPFAM" id="SSF56281">
    <property type="entry name" value="Metallo-hydrolase/oxidoreductase"/>
    <property type="match status" value="1"/>
</dbReference>
<dbReference type="Proteomes" id="UP000265725">
    <property type="component" value="Chromosome"/>
</dbReference>
<dbReference type="KEGG" id="paek:D3873_06285"/>
<evidence type="ECO:0000313" key="3">
    <source>
        <dbReference type="Proteomes" id="UP000265725"/>
    </source>
</evidence>
<dbReference type="InterPro" id="IPR036866">
    <property type="entry name" value="RibonucZ/Hydroxyglut_hydro"/>
</dbReference>
<reference evidence="3" key="1">
    <citation type="submission" date="2018-09" db="EMBL/GenBank/DDBJ databases">
        <authorList>
            <person name="Zhu H."/>
        </authorList>
    </citation>
    <scope>NUCLEOTIDE SEQUENCE [LARGE SCALE GENOMIC DNA]</scope>
    <source>
        <strain evidence="3">K2R23-3</strain>
    </source>
</reference>
<proteinExistence type="predicted"/>
<keyword evidence="3" id="KW-1185">Reference proteome</keyword>
<dbReference type="AlphaFoldDB" id="A0A385YRY3"/>
<name>A0A385YRY3_9BACL</name>
<dbReference type="GO" id="GO:0016787">
    <property type="term" value="F:hydrolase activity"/>
    <property type="evidence" value="ECO:0007669"/>
    <property type="project" value="UniProtKB-KW"/>
</dbReference>
<dbReference type="PANTHER" id="PTHR23131:SF4">
    <property type="entry name" value="METALLO-BETA-LACTAMASE SUPERFAMILY POTEIN"/>
    <property type="match status" value="1"/>
</dbReference>
<dbReference type="Gene3D" id="3.60.15.10">
    <property type="entry name" value="Ribonuclease Z/Hydroxyacylglutathione hydrolase-like"/>
    <property type="match status" value="1"/>
</dbReference>
<sequence>MITRITIPTPFAVGDVHSYLVQGDVLSLIDVGPKTPEALEALNRGFTEANRTFEEVEQIILTHHHPDHAGWLDAFPNARVLGHAYNDAWLRRDDAFFQYHDAFYLDRLKEEGVPAEYYHWVEKMKRPVTLMGNRPLDMELRDMDEVPGHPGWIVMETLGHAQSHLSFWNETTGELIGGDLLLPKISSNPLIEPPTDPSDGRPKSMLQYNESLRKLLEIPVKRVYPGHGDPIDDAHTLIVERLEKQHNRAMQVHDMLAETALSTFEVTQRLFPKVYEKELGLTLSETIGQLDYLLEEGLINETKRDDGVFLYGQV</sequence>
<gene>
    <name evidence="2" type="ORF">D3873_06285</name>
</gene>
<dbReference type="EMBL" id="CP032418">
    <property type="protein sequence ID" value="AYC29509.1"/>
    <property type="molecule type" value="Genomic_DNA"/>
</dbReference>
<dbReference type="Pfam" id="PF00753">
    <property type="entry name" value="Lactamase_B"/>
    <property type="match status" value="1"/>
</dbReference>
<keyword evidence="2" id="KW-0378">Hydrolase</keyword>
<organism evidence="2 3">
    <name type="scientific">Paenisporosarcina cavernae</name>
    <dbReference type="NCBI Taxonomy" id="2320858"/>
    <lineage>
        <taxon>Bacteria</taxon>
        <taxon>Bacillati</taxon>
        <taxon>Bacillota</taxon>
        <taxon>Bacilli</taxon>
        <taxon>Bacillales</taxon>
        <taxon>Caryophanaceae</taxon>
        <taxon>Paenisporosarcina</taxon>
    </lineage>
</organism>
<dbReference type="InterPro" id="IPR001279">
    <property type="entry name" value="Metallo-B-lactamas"/>
</dbReference>
<dbReference type="OrthoDB" id="2971563at2"/>
<dbReference type="PANTHER" id="PTHR23131">
    <property type="entry name" value="ENDORIBONUCLEASE LACTB2"/>
    <property type="match status" value="1"/>
</dbReference>
<evidence type="ECO:0000313" key="2">
    <source>
        <dbReference type="EMBL" id="AYC29509.1"/>
    </source>
</evidence>
<evidence type="ECO:0000259" key="1">
    <source>
        <dbReference type="SMART" id="SM00849"/>
    </source>
</evidence>